<dbReference type="Pfam" id="PF01063">
    <property type="entry name" value="Aminotran_4"/>
    <property type="match status" value="1"/>
</dbReference>
<evidence type="ECO:0000256" key="1">
    <source>
        <dbReference type="ARBA" id="ARBA00001933"/>
    </source>
</evidence>
<keyword evidence="5 11" id="KW-0808">Transferase</keyword>
<reference evidence="13" key="1">
    <citation type="submission" date="2017-02" db="UniProtKB">
        <authorList>
            <consortium name="WormBaseParasite"/>
        </authorList>
    </citation>
    <scope>IDENTIFICATION</scope>
</reference>
<keyword evidence="7 11" id="KW-0100">Branched-chain amino acid biosynthesis</keyword>
<accession>A0A0R3S2Q7</accession>
<dbReference type="PANTHER" id="PTHR11825:SF44">
    <property type="entry name" value="BRANCHED-CHAIN-AMINO-ACID AMINOTRANSFERASE"/>
    <property type="match status" value="1"/>
</dbReference>
<dbReference type="GO" id="GO:0005739">
    <property type="term" value="C:mitochondrion"/>
    <property type="evidence" value="ECO:0007669"/>
    <property type="project" value="TreeGrafter"/>
</dbReference>
<dbReference type="InterPro" id="IPR043131">
    <property type="entry name" value="BCAT-like_N"/>
</dbReference>
<feature type="modified residue" description="N6-(pyridoxal phosphate)lysine" evidence="8">
    <location>
        <position position="263"/>
    </location>
</feature>
<comment type="cofactor">
    <cofactor evidence="1 10">
        <name>pyridoxal 5'-phosphate</name>
        <dbReference type="ChEBI" id="CHEBI:597326"/>
    </cofactor>
</comment>
<dbReference type="InterPro" id="IPR033939">
    <property type="entry name" value="BCAT_family"/>
</dbReference>
<proteinExistence type="inferred from homology"/>
<evidence type="ECO:0000256" key="11">
    <source>
        <dbReference type="RuleBase" id="RU004517"/>
    </source>
</evidence>
<dbReference type="Gene3D" id="3.30.470.10">
    <property type="match status" value="1"/>
</dbReference>
<evidence type="ECO:0000256" key="7">
    <source>
        <dbReference type="ARBA" id="ARBA00023304"/>
    </source>
</evidence>
<dbReference type="InterPro" id="IPR036038">
    <property type="entry name" value="Aminotransferase-like"/>
</dbReference>
<dbReference type="GO" id="GO:0009098">
    <property type="term" value="P:L-leucine biosynthetic process"/>
    <property type="evidence" value="ECO:0007669"/>
    <property type="project" value="TreeGrafter"/>
</dbReference>
<dbReference type="EC" id="2.6.1.42" evidence="11"/>
<dbReference type="InterPro" id="IPR018300">
    <property type="entry name" value="Aminotrans_IV_CS"/>
</dbReference>
<comment type="catalytic activity">
    <reaction evidence="11">
        <text>L-isoleucine + 2-oxoglutarate = (S)-3-methyl-2-oxopentanoate + L-glutamate</text>
        <dbReference type="Rhea" id="RHEA:24801"/>
        <dbReference type="ChEBI" id="CHEBI:16810"/>
        <dbReference type="ChEBI" id="CHEBI:29985"/>
        <dbReference type="ChEBI" id="CHEBI:35146"/>
        <dbReference type="ChEBI" id="CHEBI:58045"/>
        <dbReference type="EC" id="2.6.1.42"/>
    </reaction>
</comment>
<name>A0A0R3S2Q7_9BILA</name>
<dbReference type="PIRSF" id="PIRSF006468">
    <property type="entry name" value="BCAT1"/>
    <property type="match status" value="1"/>
</dbReference>
<evidence type="ECO:0000256" key="6">
    <source>
        <dbReference type="ARBA" id="ARBA00022898"/>
    </source>
</evidence>
<dbReference type="PANTHER" id="PTHR11825">
    <property type="entry name" value="SUBGROUP IIII AMINOTRANSFERASE"/>
    <property type="match status" value="1"/>
</dbReference>
<keyword evidence="4 11" id="KW-0028">Amino-acid biosynthesis</keyword>
<evidence type="ECO:0000256" key="9">
    <source>
        <dbReference type="RuleBase" id="RU004106"/>
    </source>
</evidence>
<evidence type="ECO:0000256" key="5">
    <source>
        <dbReference type="ARBA" id="ARBA00022679"/>
    </source>
</evidence>
<dbReference type="InterPro" id="IPR043132">
    <property type="entry name" value="BCAT-like_C"/>
</dbReference>
<dbReference type="GO" id="GO:0052656">
    <property type="term" value="F:L-isoleucine-2-oxoglutarate transaminase activity"/>
    <property type="evidence" value="ECO:0007669"/>
    <property type="project" value="RHEA"/>
</dbReference>
<dbReference type="Gene3D" id="3.20.10.10">
    <property type="entry name" value="D-amino Acid Aminotransferase, subunit A, domain 2"/>
    <property type="match status" value="1"/>
</dbReference>
<evidence type="ECO:0000256" key="10">
    <source>
        <dbReference type="RuleBase" id="RU004516"/>
    </source>
</evidence>
<comment type="similarity">
    <text evidence="2 9">Belongs to the class-IV pyridoxal-phosphate-dependent aminotransferase family.</text>
</comment>
<dbReference type="WBParaSite" id="EEL_0000900901-mRNA-1">
    <property type="protein sequence ID" value="EEL_0000900901-mRNA-1"/>
    <property type="gene ID" value="EEL_0000900901"/>
</dbReference>
<keyword evidence="12" id="KW-1185">Reference proteome</keyword>
<dbReference type="GO" id="GO:0052654">
    <property type="term" value="F:L-leucine-2-oxoglutarate transaminase activity"/>
    <property type="evidence" value="ECO:0007669"/>
    <property type="project" value="RHEA"/>
</dbReference>
<dbReference type="GO" id="GO:0009099">
    <property type="term" value="P:L-valine biosynthetic process"/>
    <property type="evidence" value="ECO:0007669"/>
    <property type="project" value="TreeGrafter"/>
</dbReference>
<comment type="catalytic activity">
    <reaction evidence="11">
        <text>L-leucine + 2-oxoglutarate = 4-methyl-2-oxopentanoate + L-glutamate</text>
        <dbReference type="Rhea" id="RHEA:18321"/>
        <dbReference type="ChEBI" id="CHEBI:16810"/>
        <dbReference type="ChEBI" id="CHEBI:17865"/>
        <dbReference type="ChEBI" id="CHEBI:29985"/>
        <dbReference type="ChEBI" id="CHEBI:57427"/>
        <dbReference type="EC" id="2.6.1.42"/>
    </reaction>
</comment>
<dbReference type="STRING" id="1147741.A0A0R3S2Q7"/>
<evidence type="ECO:0000256" key="2">
    <source>
        <dbReference type="ARBA" id="ARBA00009320"/>
    </source>
</evidence>
<sequence length="445" mass="50517">MNISQSSTSKAKKLLFWLTMNYLTELIASDVLNGLIRRGRPLLLPSKLTGFSSHAITAAPFASSFMHRDLEIIEAKREQIKQKPKPGSKLLFGHRFSDHMLEIEWTAGKGWSRPLICPLHDLVVHPAAKVFQYAVELFEGMKAYRCDDDKINLFRPEKNMERLYRSAVRSALPTFDKDELKKLICELVNLDADWVPKSPGSLYIRPTIIATEPTLGVSYSQQALLFVITGPVEQYFSTGFKPVSLYADPAYCRSFPGGVGQYKMGCNYAPTILVSKLAASKDCQQVLWLYGEEQWITEVGSMNIFMYWKNEQGDDELVTAPLYDGMILAGVTRDSVLHLARQMDDIKVTERYVKIGEIRRAVKEGRMYEMFGTGTACVVCPVDRIMYKNPSTGDFEEMIIPTMTHEPNLMQKFYQTMVDIQHGKIKMPEWTTDVTSIFRSTTSTS</sequence>
<dbReference type="SUPFAM" id="SSF56752">
    <property type="entry name" value="D-aminoacid aminotransferase-like PLP-dependent enzymes"/>
    <property type="match status" value="1"/>
</dbReference>
<dbReference type="InterPro" id="IPR005786">
    <property type="entry name" value="B_amino_transII"/>
</dbReference>
<dbReference type="InterPro" id="IPR001544">
    <property type="entry name" value="Aminotrans_IV"/>
</dbReference>
<dbReference type="CDD" id="cd01557">
    <property type="entry name" value="BCAT_beta_family"/>
    <property type="match status" value="1"/>
</dbReference>
<keyword evidence="6 10" id="KW-0663">Pyridoxal phosphate</keyword>
<keyword evidence="3 11" id="KW-0032">Aminotransferase</keyword>
<evidence type="ECO:0000313" key="12">
    <source>
        <dbReference type="Proteomes" id="UP000050640"/>
    </source>
</evidence>
<dbReference type="NCBIfam" id="NF009897">
    <property type="entry name" value="PRK13357.1"/>
    <property type="match status" value="1"/>
</dbReference>
<dbReference type="NCBIfam" id="TIGR01123">
    <property type="entry name" value="ilvE_II"/>
    <property type="match status" value="1"/>
</dbReference>
<dbReference type="FunFam" id="3.30.470.10:FF:000002">
    <property type="entry name" value="Branched-chain-amino-acid aminotransferase"/>
    <property type="match status" value="1"/>
</dbReference>
<comment type="catalytic activity">
    <reaction evidence="11">
        <text>L-valine + 2-oxoglutarate = 3-methyl-2-oxobutanoate + L-glutamate</text>
        <dbReference type="Rhea" id="RHEA:24813"/>
        <dbReference type="ChEBI" id="CHEBI:11851"/>
        <dbReference type="ChEBI" id="CHEBI:16810"/>
        <dbReference type="ChEBI" id="CHEBI:29985"/>
        <dbReference type="ChEBI" id="CHEBI:57762"/>
        <dbReference type="EC" id="2.6.1.42"/>
    </reaction>
</comment>
<dbReference type="Proteomes" id="UP000050640">
    <property type="component" value="Unplaced"/>
</dbReference>
<dbReference type="PROSITE" id="PS00770">
    <property type="entry name" value="AA_TRANSFER_CLASS_4"/>
    <property type="match status" value="1"/>
</dbReference>
<evidence type="ECO:0000256" key="8">
    <source>
        <dbReference type="PIRSR" id="PIRSR006468-1"/>
    </source>
</evidence>
<dbReference type="AlphaFoldDB" id="A0A0R3S2Q7"/>
<evidence type="ECO:0000256" key="4">
    <source>
        <dbReference type="ARBA" id="ARBA00022605"/>
    </source>
</evidence>
<dbReference type="GO" id="GO:0052655">
    <property type="term" value="F:L-valine-2-oxoglutarate transaminase activity"/>
    <property type="evidence" value="ECO:0007669"/>
    <property type="project" value="RHEA"/>
</dbReference>
<protein>
    <recommendedName>
        <fullName evidence="11">Branched-chain-amino-acid aminotransferase</fullName>
        <ecNumber evidence="11">2.6.1.42</ecNumber>
    </recommendedName>
</protein>
<organism evidence="12 13">
    <name type="scientific">Elaeophora elaphi</name>
    <dbReference type="NCBI Taxonomy" id="1147741"/>
    <lineage>
        <taxon>Eukaryota</taxon>
        <taxon>Metazoa</taxon>
        <taxon>Ecdysozoa</taxon>
        <taxon>Nematoda</taxon>
        <taxon>Chromadorea</taxon>
        <taxon>Rhabditida</taxon>
        <taxon>Spirurina</taxon>
        <taxon>Spiruromorpha</taxon>
        <taxon>Filarioidea</taxon>
        <taxon>Onchocercidae</taxon>
        <taxon>Elaeophora</taxon>
    </lineage>
</organism>
<evidence type="ECO:0000256" key="3">
    <source>
        <dbReference type="ARBA" id="ARBA00022576"/>
    </source>
</evidence>
<evidence type="ECO:0000313" key="13">
    <source>
        <dbReference type="WBParaSite" id="EEL_0000900901-mRNA-1"/>
    </source>
</evidence>